<reference evidence="2" key="1">
    <citation type="journal article" date="2019" name="Int. J. Syst. Evol. Microbiol.">
        <title>The Global Catalogue of Microorganisms (GCM) 10K type strain sequencing project: providing services to taxonomists for standard genome sequencing and annotation.</title>
        <authorList>
            <consortium name="The Broad Institute Genomics Platform"/>
            <consortium name="The Broad Institute Genome Sequencing Center for Infectious Disease"/>
            <person name="Wu L."/>
            <person name="Ma J."/>
        </authorList>
    </citation>
    <scope>NUCLEOTIDE SEQUENCE [LARGE SCALE GENOMIC DNA]</scope>
    <source>
        <strain evidence="2">KCTC 12861</strain>
    </source>
</reference>
<dbReference type="RefSeq" id="WP_189437033.1">
    <property type="nucleotide sequence ID" value="NZ_BMXE01000004.1"/>
</dbReference>
<dbReference type="Gene3D" id="3.10.450.40">
    <property type="match status" value="1"/>
</dbReference>
<name>A0ABQ3EGL7_9HYPH</name>
<evidence type="ECO:0000313" key="1">
    <source>
        <dbReference type="EMBL" id="GHB34073.1"/>
    </source>
</evidence>
<keyword evidence="2" id="KW-1185">Reference proteome</keyword>
<comment type="caution">
    <text evidence="1">The sequence shown here is derived from an EMBL/GenBank/DDBJ whole genome shotgun (WGS) entry which is preliminary data.</text>
</comment>
<gene>
    <name evidence="1" type="ORF">GCM10007094_23900</name>
</gene>
<sequence>MISVGINMTNGKLLTGWEHTVQSVGFILNTELKSRVNHRYIGSNIPTVIDEPANAETIMDLMMASAEALEARLYKGRWLGEPRYFVNKLNVESLVPGRAVMPLSGYYFPKGHLGDFSQYEERGMTAYVAGHDAPTLSEN</sequence>
<organism evidence="1 2">
    <name type="scientific">Pseudovibrio japonicus</name>
    <dbReference type="NCBI Taxonomy" id="366534"/>
    <lineage>
        <taxon>Bacteria</taxon>
        <taxon>Pseudomonadati</taxon>
        <taxon>Pseudomonadota</taxon>
        <taxon>Alphaproteobacteria</taxon>
        <taxon>Hyphomicrobiales</taxon>
        <taxon>Stappiaceae</taxon>
        <taxon>Pseudovibrio</taxon>
    </lineage>
</organism>
<dbReference type="Proteomes" id="UP000637980">
    <property type="component" value="Unassembled WGS sequence"/>
</dbReference>
<accession>A0ABQ3EGL7</accession>
<proteinExistence type="predicted"/>
<dbReference type="EMBL" id="BMXE01000004">
    <property type="protein sequence ID" value="GHB34073.1"/>
    <property type="molecule type" value="Genomic_DNA"/>
</dbReference>
<evidence type="ECO:0000313" key="2">
    <source>
        <dbReference type="Proteomes" id="UP000637980"/>
    </source>
</evidence>
<dbReference type="SUPFAM" id="SSF160719">
    <property type="entry name" value="gpW/gp25-like"/>
    <property type="match status" value="1"/>
</dbReference>
<protein>
    <submittedName>
        <fullName evidence="1">Uncharacterized protein</fullName>
    </submittedName>
</protein>